<reference evidence="9" key="1">
    <citation type="submission" date="2022-01" db="EMBL/GenBank/DDBJ databases">
        <authorList>
            <person name="King R."/>
        </authorList>
    </citation>
    <scope>NUCLEOTIDE SEQUENCE</scope>
</reference>
<feature type="signal peptide" evidence="7">
    <location>
        <begin position="1"/>
        <end position="18"/>
    </location>
</feature>
<feature type="region of interest" description="Disordered" evidence="6">
    <location>
        <begin position="718"/>
        <end position="773"/>
    </location>
</feature>
<evidence type="ECO:0000256" key="1">
    <source>
        <dbReference type="ARBA" id="ARBA00023015"/>
    </source>
</evidence>
<feature type="domain" description="BZIP" evidence="8">
    <location>
        <begin position="988"/>
        <end position="1051"/>
    </location>
</feature>
<evidence type="ECO:0000259" key="8">
    <source>
        <dbReference type="PROSITE" id="PS50217"/>
    </source>
</evidence>
<dbReference type="Gene3D" id="1.10.880.10">
    <property type="entry name" value="Transcription factor, Skn-1-like, DNA-binding domain"/>
    <property type="match status" value="1"/>
</dbReference>
<protein>
    <recommendedName>
        <fullName evidence="8">BZIP domain-containing protein</fullName>
    </recommendedName>
</protein>
<name>A0A9N9S2M1_9DIPT</name>
<dbReference type="FunFam" id="1.10.880.10:FF:000004">
    <property type="entry name" value="Nuclear factor, erythroid 2"/>
    <property type="match status" value="1"/>
</dbReference>
<dbReference type="CDD" id="cd14698">
    <property type="entry name" value="bZIP_CNC"/>
    <property type="match status" value="1"/>
</dbReference>
<dbReference type="PANTHER" id="PTHR24411:SF55">
    <property type="entry name" value="SEGMENTATION PROTEIN CAP'N'COLLAR"/>
    <property type="match status" value="1"/>
</dbReference>
<feature type="compositionally biased region" description="Low complexity" evidence="6">
    <location>
        <begin position="104"/>
        <end position="137"/>
    </location>
</feature>
<dbReference type="InterPro" id="IPR004826">
    <property type="entry name" value="bZIP_Maf"/>
</dbReference>
<evidence type="ECO:0000256" key="7">
    <source>
        <dbReference type="SAM" id="SignalP"/>
    </source>
</evidence>
<reference evidence="9" key="2">
    <citation type="submission" date="2022-10" db="EMBL/GenBank/DDBJ databases">
        <authorList>
            <consortium name="ENA_rothamsted_submissions"/>
            <consortium name="culmorum"/>
            <person name="King R."/>
        </authorList>
    </citation>
    <scope>NUCLEOTIDE SEQUENCE</scope>
</reference>
<keyword evidence="10" id="KW-1185">Reference proteome</keyword>
<feature type="region of interest" description="Disordered" evidence="6">
    <location>
        <begin position="102"/>
        <end position="149"/>
    </location>
</feature>
<dbReference type="PROSITE" id="PS50217">
    <property type="entry name" value="BZIP"/>
    <property type="match status" value="1"/>
</dbReference>
<feature type="compositionally biased region" description="Low complexity" evidence="6">
    <location>
        <begin position="1087"/>
        <end position="1124"/>
    </location>
</feature>
<gene>
    <name evidence="9" type="ORF">CHIRRI_LOCUS10879</name>
</gene>
<evidence type="ECO:0000256" key="4">
    <source>
        <dbReference type="ARBA" id="ARBA00023163"/>
    </source>
</evidence>
<keyword evidence="5" id="KW-0539">Nucleus</keyword>
<feature type="region of interest" description="Disordered" evidence="6">
    <location>
        <begin position="1085"/>
        <end position="1124"/>
    </location>
</feature>
<sequence>MISKKFLYSEQILQLVLALSLLQVDPINYLEWGVSRVHNYDDGSPWQLEIAPTSFSDYPYMNRKTYVPLIEDLIDLDNNRIRSYDVQAYLLNFDNTYPTLGSTNDNEINNNNHNYNNQERNSTSNTSIASNTTSINHSDNESSNTEASSIEPTLNLVNLVRNRFHELEHDDVFLNSDLSASENIESIVDQNLADLHDYEDRQMPNFLNVPVKHENIEQGFLVGRQDESQSIENRLSVLELNLNRTELSTSDVIDWNEYLSLLNDSSTSEEVFRKHDKELTESIKTEANEISFENDGELVTSSVELTLEEMDLIEVLWKQDVDLGYNPPLSVSQKEATAEDDIEKLKALLEMKDDKPSEESNNLNPWAGLSYTIDTETGEYILQSNNGENNSSEFLLFDEPLQLNNISELNQNKKGENTVEKVSEESKKEDSEETTEDLEATLENNLKLDIGADKDDFDFDLNSSLSILLDETEDLDLLSEMMIQPSATHFQHPRQTNQNYAHCVNSYRQSSYQGRVPSLGRTMSMEQRWQDLANLLSFPPAMGMADMSSHASAHYPPHYPYQIFHFPNQASGPMTQHGQFAHPHSHPAVLHNASLADISAQPSTSHHLQPYSSNLGSAVASSMHLTNSNSETDAGNQTPYKMEHDLMYYSQANPAEINHPSDGILNIFNDEDLQLMDMAVNEGMYTMRMLDQNNSCANASLGSTNALMGSNMHTNLSSGIASTSTSSSSTAPHVTSGDRLDASSDSAVSSMGSERVASLSDGEWNEAGSDSAQEYQSRKFIGPYDYRYNNSRMMETNRQQVPQKKHQMYGKRFAHESLLPPPPPIHHHPSNVGTSEAIPNIPLKYEPYEGYTNAVNQTSSAASSVIKPPTTLMDPEMKYSYSLDFPHQRHKNANGISANELISHNHTYVMPPHPHSAAQLLNGNGANPKPQTRDKKSKKIEDEHLTRDEKRARSLQIPITVQDIINLPMDEFNERLSKYDLSENQLSLIRDIRRRGKNKVAAQNCRKRKLDQIVSLADEVKDMKMRKERFLREREMLLTERRRIKDKFAALYRHVFTNLRDNDGNPYSSYQYSLQQSADGSVVLVPRSDQNSSDSASSGSSRGNNNNGNGNGHNSHGNNSPNFK</sequence>
<feature type="chain" id="PRO_5040491208" description="BZIP domain-containing protein" evidence="7">
    <location>
        <begin position="19"/>
        <end position="1124"/>
    </location>
</feature>
<evidence type="ECO:0000256" key="5">
    <source>
        <dbReference type="ARBA" id="ARBA00023242"/>
    </source>
</evidence>
<keyword evidence="7" id="KW-0732">Signal</keyword>
<dbReference type="PROSITE" id="PS00036">
    <property type="entry name" value="BZIP_BASIC"/>
    <property type="match status" value="1"/>
</dbReference>
<feature type="region of interest" description="Disordered" evidence="6">
    <location>
        <begin position="915"/>
        <end position="951"/>
    </location>
</feature>
<dbReference type="GO" id="GO:0000981">
    <property type="term" value="F:DNA-binding transcription factor activity, RNA polymerase II-specific"/>
    <property type="evidence" value="ECO:0007669"/>
    <property type="project" value="TreeGrafter"/>
</dbReference>
<dbReference type="OrthoDB" id="7458135at2759"/>
<keyword evidence="2" id="KW-0238">DNA-binding</keyword>
<dbReference type="Proteomes" id="UP001153620">
    <property type="component" value="Chromosome 3"/>
</dbReference>
<feature type="compositionally biased region" description="Basic and acidic residues" evidence="6">
    <location>
        <begin position="931"/>
        <end position="951"/>
    </location>
</feature>
<proteinExistence type="predicted"/>
<evidence type="ECO:0000313" key="10">
    <source>
        <dbReference type="Proteomes" id="UP001153620"/>
    </source>
</evidence>
<dbReference type="SUPFAM" id="SSF47454">
    <property type="entry name" value="A DNA-binding domain in eukaryotic transcription factors"/>
    <property type="match status" value="1"/>
</dbReference>
<dbReference type="SMART" id="SM00338">
    <property type="entry name" value="BRLZ"/>
    <property type="match status" value="1"/>
</dbReference>
<dbReference type="GO" id="GO:0005634">
    <property type="term" value="C:nucleus"/>
    <property type="evidence" value="ECO:0007669"/>
    <property type="project" value="TreeGrafter"/>
</dbReference>
<keyword evidence="4" id="KW-0804">Transcription</keyword>
<dbReference type="EMBL" id="OU895879">
    <property type="protein sequence ID" value="CAG9808033.1"/>
    <property type="molecule type" value="Genomic_DNA"/>
</dbReference>
<evidence type="ECO:0000256" key="6">
    <source>
        <dbReference type="SAM" id="MobiDB-lite"/>
    </source>
</evidence>
<dbReference type="InterPro" id="IPR008917">
    <property type="entry name" value="TF_DNA-bd_sf"/>
</dbReference>
<organism evidence="9 10">
    <name type="scientific">Chironomus riparius</name>
    <dbReference type="NCBI Taxonomy" id="315576"/>
    <lineage>
        <taxon>Eukaryota</taxon>
        <taxon>Metazoa</taxon>
        <taxon>Ecdysozoa</taxon>
        <taxon>Arthropoda</taxon>
        <taxon>Hexapoda</taxon>
        <taxon>Insecta</taxon>
        <taxon>Pterygota</taxon>
        <taxon>Neoptera</taxon>
        <taxon>Endopterygota</taxon>
        <taxon>Diptera</taxon>
        <taxon>Nematocera</taxon>
        <taxon>Chironomoidea</taxon>
        <taxon>Chironomidae</taxon>
        <taxon>Chironominae</taxon>
        <taxon>Chironomus</taxon>
    </lineage>
</organism>
<feature type="region of interest" description="Disordered" evidence="6">
    <location>
        <begin position="408"/>
        <end position="438"/>
    </location>
</feature>
<keyword evidence="1" id="KW-0805">Transcription regulation</keyword>
<dbReference type="GO" id="GO:0000978">
    <property type="term" value="F:RNA polymerase II cis-regulatory region sequence-specific DNA binding"/>
    <property type="evidence" value="ECO:0007669"/>
    <property type="project" value="InterPro"/>
</dbReference>
<accession>A0A9N9S2M1</accession>
<feature type="compositionally biased region" description="Low complexity" evidence="6">
    <location>
        <begin position="718"/>
        <end position="735"/>
    </location>
</feature>
<evidence type="ECO:0000256" key="2">
    <source>
        <dbReference type="ARBA" id="ARBA00023125"/>
    </source>
</evidence>
<dbReference type="InterPro" id="IPR004827">
    <property type="entry name" value="bZIP"/>
</dbReference>
<dbReference type="PANTHER" id="PTHR24411">
    <property type="entry name" value="NUCLEAR FACTOR ERYTHROID 2-RELATED FACTOR"/>
    <property type="match status" value="1"/>
</dbReference>
<feature type="compositionally biased region" description="Basic and acidic residues" evidence="6">
    <location>
        <begin position="411"/>
        <end position="430"/>
    </location>
</feature>
<dbReference type="Pfam" id="PF03131">
    <property type="entry name" value="bZIP_Maf"/>
    <property type="match status" value="1"/>
</dbReference>
<evidence type="ECO:0000313" key="9">
    <source>
        <dbReference type="EMBL" id="CAG9808033.1"/>
    </source>
</evidence>
<dbReference type="AlphaFoldDB" id="A0A9N9S2M1"/>
<dbReference type="InterPro" id="IPR047167">
    <property type="entry name" value="NFE2-like"/>
</dbReference>
<keyword evidence="3" id="KW-0010">Activator</keyword>
<evidence type="ECO:0000256" key="3">
    <source>
        <dbReference type="ARBA" id="ARBA00023159"/>
    </source>
</evidence>